<evidence type="ECO:0008006" key="4">
    <source>
        <dbReference type="Google" id="ProtNLM"/>
    </source>
</evidence>
<evidence type="ECO:0000256" key="1">
    <source>
        <dbReference type="SAM" id="SignalP"/>
    </source>
</evidence>
<dbReference type="Proteomes" id="UP001629059">
    <property type="component" value="Unassembled WGS sequence"/>
</dbReference>
<dbReference type="RefSeq" id="WP_408075289.1">
    <property type="nucleotide sequence ID" value="NZ_JBELQB010000009.1"/>
</dbReference>
<comment type="caution">
    <text evidence="2">The sequence shown here is derived from an EMBL/GenBank/DDBJ whole genome shotgun (WGS) entry which is preliminary data.</text>
</comment>
<organism evidence="2 3">
    <name type="scientific">Flavobacterium rhizophilum</name>
    <dbReference type="NCBI Taxonomy" id="3163296"/>
    <lineage>
        <taxon>Bacteria</taxon>
        <taxon>Pseudomonadati</taxon>
        <taxon>Bacteroidota</taxon>
        <taxon>Flavobacteriia</taxon>
        <taxon>Flavobacteriales</taxon>
        <taxon>Flavobacteriaceae</taxon>
        <taxon>Flavobacterium</taxon>
    </lineage>
</organism>
<dbReference type="PROSITE" id="PS51257">
    <property type="entry name" value="PROKAR_LIPOPROTEIN"/>
    <property type="match status" value="1"/>
</dbReference>
<feature type="signal peptide" evidence="1">
    <location>
        <begin position="1"/>
        <end position="20"/>
    </location>
</feature>
<keyword evidence="1" id="KW-0732">Signal</keyword>
<evidence type="ECO:0000313" key="2">
    <source>
        <dbReference type="EMBL" id="MFL9838319.1"/>
    </source>
</evidence>
<accession>A0ABW8YDL1</accession>
<sequence length="215" mass="23749">MKKFSLFMAATLFLMIGCSSDEYNTELNQESSKLILKKENTNYIVSVNGEIVNQYMSQYAGGEYSKYEVFENVTMISRSNLDYRVLEGSGTAYVDEVKIDASLNSPESYVASLPFSSVATQKVMSFLSQKVSYDDDTVLLIQVFTDSIRANTDLDENEKNIIMRAAQLSLCKYNIDGEDPEWNKTRTVVASALSGGLDSPAQAVLNAAVVTALTL</sequence>
<reference evidence="2 3" key="1">
    <citation type="submission" date="2024-06" db="EMBL/GenBank/DDBJ databases">
        <authorList>
            <person name="Kaempfer P."/>
            <person name="Viver T."/>
        </authorList>
    </citation>
    <scope>NUCLEOTIDE SEQUENCE [LARGE SCALE GENOMIC DNA]</scope>
    <source>
        <strain evidence="2 3">ST-75</strain>
    </source>
</reference>
<evidence type="ECO:0000313" key="3">
    <source>
        <dbReference type="Proteomes" id="UP001629059"/>
    </source>
</evidence>
<protein>
    <recommendedName>
        <fullName evidence="4">Lipoprotein</fullName>
    </recommendedName>
</protein>
<dbReference type="EMBL" id="JBELQB010000009">
    <property type="protein sequence ID" value="MFL9838319.1"/>
    <property type="molecule type" value="Genomic_DNA"/>
</dbReference>
<name>A0ABW8YDL1_9FLAO</name>
<feature type="chain" id="PRO_5045892181" description="Lipoprotein" evidence="1">
    <location>
        <begin position="21"/>
        <end position="215"/>
    </location>
</feature>
<keyword evidence="3" id="KW-1185">Reference proteome</keyword>
<gene>
    <name evidence="2" type="ORF">ABS768_12460</name>
</gene>
<proteinExistence type="predicted"/>